<dbReference type="PANTHER" id="PTHR34820:SF4">
    <property type="entry name" value="INNER MEMBRANE PROTEIN YEBZ"/>
    <property type="match status" value="1"/>
</dbReference>
<keyword evidence="10" id="KW-1185">Reference proteome</keyword>
<dbReference type="AlphaFoldDB" id="A0A839QMP8"/>
<gene>
    <name evidence="9" type="ORF">E9229_003297</name>
</gene>
<evidence type="ECO:0000256" key="7">
    <source>
        <dbReference type="SAM" id="SignalP"/>
    </source>
</evidence>
<dbReference type="InterPro" id="IPR014755">
    <property type="entry name" value="Cu-Rt/internalin_Ig-like"/>
</dbReference>
<accession>A0A839QMP8</accession>
<evidence type="ECO:0000256" key="4">
    <source>
        <dbReference type="ARBA" id="ARBA00023008"/>
    </source>
</evidence>
<proteinExistence type="predicted"/>
<dbReference type="SUPFAM" id="SSF81296">
    <property type="entry name" value="E set domains"/>
    <property type="match status" value="1"/>
</dbReference>
<protein>
    <recommendedName>
        <fullName evidence="8">CopC domain-containing protein</fullName>
    </recommendedName>
</protein>
<comment type="subcellular location">
    <subcellularLocation>
        <location evidence="1">Cell envelope</location>
    </subcellularLocation>
</comment>
<dbReference type="Pfam" id="PF04234">
    <property type="entry name" value="CopC"/>
    <property type="match status" value="1"/>
</dbReference>
<dbReference type="PANTHER" id="PTHR34820">
    <property type="entry name" value="INNER MEMBRANE PROTEIN YEBZ"/>
    <property type="match status" value="1"/>
</dbReference>
<organism evidence="9 10">
    <name type="scientific">Paeniglutamicibacter cryotolerans</name>
    <dbReference type="NCBI Taxonomy" id="670079"/>
    <lineage>
        <taxon>Bacteria</taxon>
        <taxon>Bacillati</taxon>
        <taxon>Actinomycetota</taxon>
        <taxon>Actinomycetes</taxon>
        <taxon>Micrococcales</taxon>
        <taxon>Micrococcaceae</taxon>
        <taxon>Paeniglutamicibacter</taxon>
    </lineage>
</organism>
<dbReference type="GO" id="GO:0005886">
    <property type="term" value="C:plasma membrane"/>
    <property type="evidence" value="ECO:0007669"/>
    <property type="project" value="TreeGrafter"/>
</dbReference>
<dbReference type="InterPro" id="IPR032694">
    <property type="entry name" value="CopC/D"/>
</dbReference>
<evidence type="ECO:0000259" key="8">
    <source>
        <dbReference type="Pfam" id="PF04234"/>
    </source>
</evidence>
<dbReference type="GO" id="GO:0006825">
    <property type="term" value="P:copper ion transport"/>
    <property type="evidence" value="ECO:0007669"/>
    <property type="project" value="InterPro"/>
</dbReference>
<evidence type="ECO:0000256" key="5">
    <source>
        <dbReference type="SAM" id="MobiDB-lite"/>
    </source>
</evidence>
<keyword evidence="3 7" id="KW-0732">Signal</keyword>
<feature type="region of interest" description="Disordered" evidence="5">
    <location>
        <begin position="187"/>
        <end position="206"/>
    </location>
</feature>
<sequence length="206" mass="21176">MAPPALAHRPLRFVLRTLLAVTVLAAVFVPASAAQAHDVLEGTSPAYGSTVATVPAAIGLTFSHTPMAIGAVILVNDATGTNWAAGPVAIVDNQASQRLNPGAPAGTYTVKWRVVSSDSHPIQGTFTFTALSPSKASGQASNAPLPSPEANAPLATTQVAPIPWVFIGAGVGLLTLVVVVGIGTKRMQGRSDNVERTDESQEPKNR</sequence>
<dbReference type="InterPro" id="IPR007348">
    <property type="entry name" value="CopC_dom"/>
</dbReference>
<evidence type="ECO:0000313" key="9">
    <source>
        <dbReference type="EMBL" id="MBB2997050.1"/>
    </source>
</evidence>
<feature type="domain" description="CopC" evidence="8">
    <location>
        <begin position="37"/>
        <end position="129"/>
    </location>
</feature>
<name>A0A839QMP8_9MICC</name>
<feature type="compositionally biased region" description="Basic and acidic residues" evidence="5">
    <location>
        <begin position="192"/>
        <end position="206"/>
    </location>
</feature>
<comment type="caution">
    <text evidence="9">The sequence shown here is derived from an EMBL/GenBank/DDBJ whole genome shotgun (WGS) entry which is preliminary data.</text>
</comment>
<evidence type="ECO:0000313" key="10">
    <source>
        <dbReference type="Proteomes" id="UP000523000"/>
    </source>
</evidence>
<reference evidence="9 10" key="1">
    <citation type="submission" date="2020-08" db="EMBL/GenBank/DDBJ databases">
        <title>Sequencing the genomes of 1000 actinobacteria strains.</title>
        <authorList>
            <person name="Klenk H.-P."/>
        </authorList>
    </citation>
    <scope>NUCLEOTIDE SEQUENCE [LARGE SCALE GENOMIC DNA]</scope>
    <source>
        <strain evidence="9 10">DSM 22826</strain>
    </source>
</reference>
<dbReference type="Gene3D" id="2.60.40.1220">
    <property type="match status" value="1"/>
</dbReference>
<dbReference type="Proteomes" id="UP000523000">
    <property type="component" value="Unassembled WGS sequence"/>
</dbReference>
<evidence type="ECO:0000256" key="1">
    <source>
        <dbReference type="ARBA" id="ARBA00004196"/>
    </source>
</evidence>
<evidence type="ECO:0000256" key="3">
    <source>
        <dbReference type="ARBA" id="ARBA00022729"/>
    </source>
</evidence>
<dbReference type="GO" id="GO:0005507">
    <property type="term" value="F:copper ion binding"/>
    <property type="evidence" value="ECO:0007669"/>
    <property type="project" value="InterPro"/>
</dbReference>
<keyword evidence="2" id="KW-0479">Metal-binding</keyword>
<dbReference type="GO" id="GO:0042597">
    <property type="term" value="C:periplasmic space"/>
    <property type="evidence" value="ECO:0007669"/>
    <property type="project" value="InterPro"/>
</dbReference>
<keyword evidence="6" id="KW-1133">Transmembrane helix</keyword>
<keyword evidence="4" id="KW-0186">Copper</keyword>
<dbReference type="InterPro" id="IPR014756">
    <property type="entry name" value="Ig_E-set"/>
</dbReference>
<dbReference type="GO" id="GO:0046688">
    <property type="term" value="P:response to copper ion"/>
    <property type="evidence" value="ECO:0007669"/>
    <property type="project" value="InterPro"/>
</dbReference>
<feature type="chain" id="PRO_5032566331" description="CopC domain-containing protein" evidence="7">
    <location>
        <begin position="37"/>
        <end position="206"/>
    </location>
</feature>
<keyword evidence="6" id="KW-0472">Membrane</keyword>
<dbReference type="GO" id="GO:0030313">
    <property type="term" value="C:cell envelope"/>
    <property type="evidence" value="ECO:0007669"/>
    <property type="project" value="UniProtKB-SubCell"/>
</dbReference>
<keyword evidence="6" id="KW-0812">Transmembrane</keyword>
<dbReference type="RefSeq" id="WP_183512607.1">
    <property type="nucleotide sequence ID" value="NZ_BAABGK010000108.1"/>
</dbReference>
<evidence type="ECO:0000256" key="6">
    <source>
        <dbReference type="SAM" id="Phobius"/>
    </source>
</evidence>
<feature type="transmembrane region" description="Helical" evidence="6">
    <location>
        <begin position="162"/>
        <end position="182"/>
    </location>
</feature>
<evidence type="ECO:0000256" key="2">
    <source>
        <dbReference type="ARBA" id="ARBA00022723"/>
    </source>
</evidence>
<dbReference type="EMBL" id="JACHVS010000002">
    <property type="protein sequence ID" value="MBB2997050.1"/>
    <property type="molecule type" value="Genomic_DNA"/>
</dbReference>
<feature type="signal peptide" evidence="7">
    <location>
        <begin position="1"/>
        <end position="36"/>
    </location>
</feature>